<gene>
    <name evidence="7" type="primary">nusA</name>
    <name evidence="11" type="ORF">A3J64_02340</name>
</gene>
<keyword evidence="8" id="KW-0175">Coiled coil</keyword>
<dbReference type="PANTHER" id="PTHR22648">
    <property type="entry name" value="TRANSCRIPTION TERMINATION FACTOR NUSA"/>
    <property type="match status" value="1"/>
</dbReference>
<dbReference type="InterPro" id="IPR058582">
    <property type="entry name" value="KH_NusA_2nd"/>
</dbReference>
<evidence type="ECO:0000259" key="10">
    <source>
        <dbReference type="PROSITE" id="PS50126"/>
    </source>
</evidence>
<dbReference type="Gene3D" id="3.30.1480.10">
    <property type="entry name" value="NusA, N-terminal domain"/>
    <property type="match status" value="1"/>
</dbReference>
<evidence type="ECO:0000256" key="5">
    <source>
        <dbReference type="ARBA" id="ARBA00023015"/>
    </source>
</evidence>
<dbReference type="InterPro" id="IPR013735">
    <property type="entry name" value="TF_NusA_N"/>
</dbReference>
<evidence type="ECO:0000256" key="9">
    <source>
        <dbReference type="SAM" id="MobiDB-lite"/>
    </source>
</evidence>
<dbReference type="Pfam" id="PF00575">
    <property type="entry name" value="S1"/>
    <property type="match status" value="1"/>
</dbReference>
<dbReference type="InterPro" id="IPR015946">
    <property type="entry name" value="KH_dom-like_a/b"/>
</dbReference>
<comment type="subunit">
    <text evidence="7">Monomer. Binds directly to the core enzyme of the DNA-dependent RNA polymerase and to nascent RNA.</text>
</comment>
<comment type="subcellular location">
    <subcellularLocation>
        <location evidence="7">Cytoplasm</location>
    </subcellularLocation>
</comment>
<keyword evidence="5 7" id="KW-0805">Transcription regulation</keyword>
<protein>
    <recommendedName>
        <fullName evidence="7">Transcription termination/antitermination protein NusA</fullName>
    </recommendedName>
</protein>
<evidence type="ECO:0000256" key="2">
    <source>
        <dbReference type="ARBA" id="ARBA00022490"/>
    </source>
</evidence>
<dbReference type="PROSITE" id="PS50084">
    <property type="entry name" value="KH_TYPE_1"/>
    <property type="match status" value="1"/>
</dbReference>
<comment type="caution">
    <text evidence="11">The sequence shown here is derived from an EMBL/GenBank/DDBJ whole genome shotgun (WGS) entry which is preliminary data.</text>
</comment>
<keyword evidence="1 7" id="KW-0806">Transcription termination</keyword>
<dbReference type="Proteomes" id="UP000177061">
    <property type="component" value="Unassembled WGS sequence"/>
</dbReference>
<dbReference type="InterPro" id="IPR030842">
    <property type="entry name" value="TF_NusA_bacterial"/>
</dbReference>
<evidence type="ECO:0000256" key="8">
    <source>
        <dbReference type="SAM" id="Coils"/>
    </source>
</evidence>
<evidence type="ECO:0000256" key="3">
    <source>
        <dbReference type="ARBA" id="ARBA00022814"/>
    </source>
</evidence>
<comment type="function">
    <text evidence="7">Participates in both transcription termination and antitermination.</text>
</comment>
<feature type="compositionally biased region" description="Basic residues" evidence="9">
    <location>
        <begin position="411"/>
        <end position="428"/>
    </location>
</feature>
<dbReference type="CDD" id="cd04455">
    <property type="entry name" value="S1_NusA"/>
    <property type="match status" value="1"/>
</dbReference>
<dbReference type="FunFam" id="3.30.300.20:FF:000002">
    <property type="entry name" value="Transcription termination/antitermination protein NusA"/>
    <property type="match status" value="1"/>
</dbReference>
<dbReference type="Gene3D" id="3.30.300.20">
    <property type="match status" value="2"/>
</dbReference>
<comment type="similarity">
    <text evidence="7">Belongs to the NusA family.</text>
</comment>
<feature type="domain" description="S1 motif" evidence="10">
    <location>
        <begin position="177"/>
        <end position="241"/>
    </location>
</feature>
<dbReference type="InterPro" id="IPR036555">
    <property type="entry name" value="NusA_N_sf"/>
</dbReference>
<dbReference type="Gene3D" id="2.40.50.140">
    <property type="entry name" value="Nucleic acid-binding proteins"/>
    <property type="match status" value="1"/>
</dbReference>
<dbReference type="SMART" id="SM00316">
    <property type="entry name" value="S1"/>
    <property type="match status" value="1"/>
</dbReference>
<dbReference type="HAMAP" id="MF_00945_B">
    <property type="entry name" value="NusA_B"/>
    <property type="match status" value="1"/>
</dbReference>
<evidence type="ECO:0000256" key="4">
    <source>
        <dbReference type="ARBA" id="ARBA00022884"/>
    </source>
</evidence>
<evidence type="ECO:0000256" key="6">
    <source>
        <dbReference type="ARBA" id="ARBA00023163"/>
    </source>
</evidence>
<reference evidence="11 12" key="1">
    <citation type="journal article" date="2016" name="Nat. Commun.">
        <title>Thousands of microbial genomes shed light on interconnected biogeochemical processes in an aquifer system.</title>
        <authorList>
            <person name="Anantharaman K."/>
            <person name="Brown C.T."/>
            <person name="Hug L.A."/>
            <person name="Sharon I."/>
            <person name="Castelle C.J."/>
            <person name="Probst A.J."/>
            <person name="Thomas B.C."/>
            <person name="Singh A."/>
            <person name="Wilkins M.J."/>
            <person name="Karaoz U."/>
            <person name="Brodie E.L."/>
            <person name="Williams K.H."/>
            <person name="Hubbard S.S."/>
            <person name="Banfield J.F."/>
        </authorList>
    </citation>
    <scope>NUCLEOTIDE SEQUENCE [LARGE SCALE GENOMIC DNA]</scope>
</reference>
<dbReference type="InterPro" id="IPR010213">
    <property type="entry name" value="TF_NusA"/>
</dbReference>
<accession>A0A1G2FEE8</accession>
<evidence type="ECO:0000313" key="11">
    <source>
        <dbReference type="EMBL" id="OGZ36446.1"/>
    </source>
</evidence>
<keyword evidence="4 7" id="KW-0694">RNA-binding</keyword>
<dbReference type="GO" id="GO:0031564">
    <property type="term" value="P:transcription antitermination"/>
    <property type="evidence" value="ECO:0007669"/>
    <property type="project" value="UniProtKB-UniRule"/>
</dbReference>
<dbReference type="InterPro" id="IPR009019">
    <property type="entry name" value="KH_sf_prok-type"/>
</dbReference>
<dbReference type="FunFam" id="3.30.300.20:FF:000005">
    <property type="entry name" value="Transcription termination/antitermination protein NusA"/>
    <property type="match status" value="1"/>
</dbReference>
<keyword evidence="6 7" id="KW-0804">Transcription</keyword>
<keyword evidence="2 7" id="KW-0963">Cytoplasm</keyword>
<organism evidence="11 12">
    <name type="scientific">Candidatus Portnoybacteria bacterium RIFCSPHIGHO2_12_FULL_38_9</name>
    <dbReference type="NCBI Taxonomy" id="1801997"/>
    <lineage>
        <taxon>Bacteria</taxon>
        <taxon>Candidatus Portnoyibacteriota</taxon>
    </lineage>
</organism>
<dbReference type="PROSITE" id="PS50126">
    <property type="entry name" value="S1"/>
    <property type="match status" value="1"/>
</dbReference>
<dbReference type="SUPFAM" id="SSF69705">
    <property type="entry name" value="Transcription factor NusA, N-terminal domain"/>
    <property type="match status" value="1"/>
</dbReference>
<name>A0A1G2FEE8_9BACT</name>
<dbReference type="SUPFAM" id="SSF54814">
    <property type="entry name" value="Prokaryotic type KH domain (KH-domain type II)"/>
    <property type="match status" value="2"/>
</dbReference>
<dbReference type="Pfam" id="PF08529">
    <property type="entry name" value="NusA_N"/>
    <property type="match status" value="1"/>
</dbReference>
<dbReference type="InterPro" id="IPR012340">
    <property type="entry name" value="NA-bd_OB-fold"/>
</dbReference>
<evidence type="ECO:0000256" key="7">
    <source>
        <dbReference type="HAMAP-Rule" id="MF_00945"/>
    </source>
</evidence>
<dbReference type="Pfam" id="PF13184">
    <property type="entry name" value="KH_NusA_1st"/>
    <property type="match status" value="1"/>
</dbReference>
<dbReference type="GO" id="GO:0003723">
    <property type="term" value="F:RNA binding"/>
    <property type="evidence" value="ECO:0007669"/>
    <property type="project" value="UniProtKB-UniRule"/>
</dbReference>
<dbReference type="GO" id="GO:0005829">
    <property type="term" value="C:cytosol"/>
    <property type="evidence" value="ECO:0007669"/>
    <property type="project" value="TreeGrafter"/>
</dbReference>
<proteinExistence type="inferred from homology"/>
<dbReference type="CDD" id="cd22529">
    <property type="entry name" value="KH-II_NusA_rpt2"/>
    <property type="match status" value="1"/>
</dbReference>
<dbReference type="Pfam" id="PF26594">
    <property type="entry name" value="KH_NusA_2nd"/>
    <property type="match status" value="1"/>
</dbReference>
<dbReference type="CDD" id="cd02134">
    <property type="entry name" value="KH-II_NusA_rpt1"/>
    <property type="match status" value="1"/>
</dbReference>
<dbReference type="PANTHER" id="PTHR22648:SF0">
    <property type="entry name" value="TRANSCRIPTION TERMINATION_ANTITERMINATION PROTEIN NUSA"/>
    <property type="match status" value="1"/>
</dbReference>
<dbReference type="SUPFAM" id="SSF50249">
    <property type="entry name" value="Nucleic acid-binding proteins"/>
    <property type="match status" value="1"/>
</dbReference>
<dbReference type="GO" id="GO:0006353">
    <property type="term" value="P:DNA-templated transcription termination"/>
    <property type="evidence" value="ECO:0007669"/>
    <property type="project" value="UniProtKB-UniRule"/>
</dbReference>
<dbReference type="GO" id="GO:0003700">
    <property type="term" value="F:DNA-binding transcription factor activity"/>
    <property type="evidence" value="ECO:0007669"/>
    <property type="project" value="InterPro"/>
</dbReference>
<feature type="coiled-coil region" evidence="8">
    <location>
        <begin position="71"/>
        <end position="98"/>
    </location>
</feature>
<dbReference type="InterPro" id="IPR003029">
    <property type="entry name" value="S1_domain"/>
</dbReference>
<dbReference type="STRING" id="1801997.A3J64_02340"/>
<dbReference type="NCBIfam" id="TIGR01953">
    <property type="entry name" value="NusA"/>
    <property type="match status" value="1"/>
</dbReference>
<dbReference type="EMBL" id="MHNB01000026">
    <property type="protein sequence ID" value="OGZ36446.1"/>
    <property type="molecule type" value="Genomic_DNA"/>
</dbReference>
<keyword evidence="3 7" id="KW-0889">Transcription antitermination</keyword>
<feature type="region of interest" description="Disordered" evidence="9">
    <location>
        <begin position="391"/>
        <end position="428"/>
    </location>
</feature>
<sequence>MDKQPFLSAIEQICEEKGIAREKVIETIEMAIAAAYKRDYGRKGQNIKVKFYLETGKMEIFQVKLVVDQSMLKTEEETEEEKRREKEIEIEIEKEEEEKRFRFNPEKHIMIEEAKKIKDPALGKIKKVKPGDELEFPLEVHEEYGRIAAQTAKQVIIQRLREAEREAIYNEYKEKEGEIVSGLVQRIEGQNVFLDIGKATGILFPEEQVFNDRYRPGQRLKVYILEVQKDSRGPSIILSRAHPKMVSKLFALEVPEISGGSVQIKSIAREPGSRSKIAAASIEEGVDPIGSMVGQKGTRVLAVINELGGEKIDIIKWSSDPAEFIKSALSPAKVTEVEVEKKRGLARAIVPEDQLSLAIGIRGQNVRLAAKLTGWKIDVVSEKRVKGLEAEKTKETKFKKTKKTTAPAEKKPKKEKTKKDAKKKTKKS</sequence>
<dbReference type="InterPro" id="IPR025249">
    <property type="entry name" value="TF_NusA_KH_1st"/>
</dbReference>
<evidence type="ECO:0000256" key="1">
    <source>
        <dbReference type="ARBA" id="ARBA00022472"/>
    </source>
</evidence>
<evidence type="ECO:0000313" key="12">
    <source>
        <dbReference type="Proteomes" id="UP000177061"/>
    </source>
</evidence>
<dbReference type="AlphaFoldDB" id="A0A1G2FEE8"/>